<dbReference type="PROSITE" id="PS50293">
    <property type="entry name" value="TPR_REGION"/>
    <property type="match status" value="1"/>
</dbReference>
<evidence type="ECO:0000313" key="3">
    <source>
        <dbReference type="EMBL" id="TCD16388.1"/>
    </source>
</evidence>
<dbReference type="PANTHER" id="PTHR12788:SF10">
    <property type="entry name" value="PROTEIN-TYROSINE SULFOTRANSFERASE"/>
    <property type="match status" value="1"/>
</dbReference>
<dbReference type="Pfam" id="PF13469">
    <property type="entry name" value="Sulfotransfer_3"/>
    <property type="match status" value="1"/>
</dbReference>
<gene>
    <name evidence="3" type="ORF">E0D97_02880</name>
</gene>
<comment type="caution">
    <text evidence="3">The sequence shown here is derived from an EMBL/GenBank/DDBJ whole genome shotgun (WGS) entry which is preliminary data.</text>
</comment>
<dbReference type="SUPFAM" id="SSF48452">
    <property type="entry name" value="TPR-like"/>
    <property type="match status" value="1"/>
</dbReference>
<proteinExistence type="predicted"/>
<dbReference type="InterPro" id="IPR011990">
    <property type="entry name" value="TPR-like_helical_dom_sf"/>
</dbReference>
<evidence type="ECO:0000256" key="1">
    <source>
        <dbReference type="ARBA" id="ARBA00022679"/>
    </source>
</evidence>
<reference evidence="3 4" key="1">
    <citation type="journal article" date="2015" name="Antonie Van Leeuwenhoek">
        <title>Oricola cellulosilytica gen. nov., sp. nov., a cellulose-degrading bacterium of the family Phyllobacteriaceae isolated from surface seashore water, and emended descriptions of Mesorhizobium loti and Phyllobacterium myrsinacearum.</title>
        <authorList>
            <person name="Hameed A."/>
            <person name="Shahina M."/>
            <person name="Lai W.A."/>
            <person name="Lin S.Y."/>
            <person name="Young L.S."/>
            <person name="Liu Y.C."/>
            <person name="Hsu Y.H."/>
            <person name="Young C.C."/>
        </authorList>
    </citation>
    <scope>NUCLEOTIDE SEQUENCE [LARGE SCALE GENOMIC DNA]</scope>
    <source>
        <strain evidence="3 4">KCTC 52183</strain>
    </source>
</reference>
<dbReference type="InterPro" id="IPR026634">
    <property type="entry name" value="TPST-like"/>
</dbReference>
<dbReference type="Gene3D" id="1.25.40.10">
    <property type="entry name" value="Tetratricopeptide repeat domain"/>
    <property type="match status" value="1"/>
</dbReference>
<evidence type="ECO:0000256" key="2">
    <source>
        <dbReference type="PROSITE-ProRule" id="PRU00339"/>
    </source>
</evidence>
<dbReference type="InterPro" id="IPR027417">
    <property type="entry name" value="P-loop_NTPase"/>
</dbReference>
<dbReference type="GO" id="GO:0008476">
    <property type="term" value="F:protein-tyrosine sulfotransferase activity"/>
    <property type="evidence" value="ECO:0007669"/>
    <property type="project" value="InterPro"/>
</dbReference>
<dbReference type="SUPFAM" id="SSF52540">
    <property type="entry name" value="P-loop containing nucleoside triphosphate hydrolases"/>
    <property type="match status" value="1"/>
</dbReference>
<dbReference type="Gene3D" id="3.40.50.300">
    <property type="entry name" value="P-loop containing nucleotide triphosphate hydrolases"/>
    <property type="match status" value="1"/>
</dbReference>
<dbReference type="PROSITE" id="PS50005">
    <property type="entry name" value="TPR"/>
    <property type="match status" value="2"/>
</dbReference>
<feature type="repeat" description="TPR" evidence="2">
    <location>
        <begin position="225"/>
        <end position="258"/>
    </location>
</feature>
<organism evidence="3 4">
    <name type="scientific">Oricola cellulosilytica</name>
    <dbReference type="NCBI Taxonomy" id="1429082"/>
    <lineage>
        <taxon>Bacteria</taxon>
        <taxon>Pseudomonadati</taxon>
        <taxon>Pseudomonadota</taxon>
        <taxon>Alphaproteobacteria</taxon>
        <taxon>Hyphomicrobiales</taxon>
        <taxon>Ahrensiaceae</taxon>
        <taxon>Oricola</taxon>
    </lineage>
</organism>
<dbReference type="Pfam" id="PF00515">
    <property type="entry name" value="TPR_1"/>
    <property type="match status" value="1"/>
</dbReference>
<name>A0A4R0PH89_9HYPH</name>
<evidence type="ECO:0000313" key="4">
    <source>
        <dbReference type="Proteomes" id="UP000291301"/>
    </source>
</evidence>
<keyword evidence="4" id="KW-1185">Reference proteome</keyword>
<dbReference type="EMBL" id="SJST01000001">
    <property type="protein sequence ID" value="TCD16388.1"/>
    <property type="molecule type" value="Genomic_DNA"/>
</dbReference>
<dbReference type="SMART" id="SM00028">
    <property type="entry name" value="TPR"/>
    <property type="match status" value="5"/>
</dbReference>
<keyword evidence="2" id="KW-0802">TPR repeat</keyword>
<keyword evidence="1" id="KW-0808">Transferase</keyword>
<dbReference type="PANTHER" id="PTHR12788">
    <property type="entry name" value="PROTEIN-TYROSINE SULFOTRANSFERASE 2"/>
    <property type="match status" value="1"/>
</dbReference>
<sequence length="592" mass="65702">MASEGVARCDALACHLTGQIRGRDDDRPCRIQSGQIRTSHTAGASLNWYSDVISTIRDGPMSSKTLSVDKAFRQAKTLMRKGEVEGARSLYQEILERYPQNARAQEALDALEQPQVRMRGGFTVEKAKDALALLDQGKFEEALIHARALMEAFPQVPFVHNLTGILLEKQGDSDGAVDSYRKAIEINPHFGEAYINLGEALNQRGQADLALPLLKEAVPLMDDPTMAWNNMGNSLLHLGRLSEAAEAYEKAVALRPRFAAAYRNLSMVKKFVPNDPIIATIGAMLQEKMPPEDHAHLAFALAKACEDIGENNHAFDLLAHGNRLMKQITGYTTEKDSKVFAKIKQFFAEPPPPLPVQEDGGPRPIFVLGMARSGTSLVEQILASHSHVFGGGELPALGKAVLPVMNAEQKDFDRAALEKIRSSYLGALKNLGQSSPVIVDKRPLNFRWIGYIMAALPEATVIHTRRNPMATGWSIYKQFFPAPGMSFCWDLADIAAYTELYEDLMAFWHEKYPGRIHDLQYEALTENQEDETRKLIAHCGLAWEDGCLEFHRTRRAVATASAAQVRKKMYTGSSEAWRKYEDRLGPLLSLAG</sequence>
<accession>A0A4R0PH89</accession>
<dbReference type="Proteomes" id="UP000291301">
    <property type="component" value="Unassembled WGS sequence"/>
</dbReference>
<dbReference type="InterPro" id="IPR019734">
    <property type="entry name" value="TPR_rpt"/>
</dbReference>
<protein>
    <submittedName>
        <fullName evidence="3">Tetratricopeptide repeat protein</fullName>
    </submittedName>
</protein>
<dbReference type="Pfam" id="PF13414">
    <property type="entry name" value="TPR_11"/>
    <property type="match status" value="1"/>
</dbReference>
<feature type="repeat" description="TPR" evidence="2">
    <location>
        <begin position="157"/>
        <end position="190"/>
    </location>
</feature>
<dbReference type="AlphaFoldDB" id="A0A4R0PH89"/>
<dbReference type="Pfam" id="PF13174">
    <property type="entry name" value="TPR_6"/>
    <property type="match status" value="1"/>
</dbReference>